<evidence type="ECO:0000256" key="1">
    <source>
        <dbReference type="SAM" id="Phobius"/>
    </source>
</evidence>
<gene>
    <name evidence="2" type="ORF">BDV95DRAFT_574678</name>
</gene>
<comment type="caution">
    <text evidence="2">The sequence shown here is derived from an EMBL/GenBank/DDBJ whole genome shotgun (WGS) entry which is preliminary data.</text>
</comment>
<reference evidence="2 3" key="1">
    <citation type="submission" date="2020-01" db="EMBL/GenBank/DDBJ databases">
        <authorList>
            <consortium name="DOE Joint Genome Institute"/>
            <person name="Haridas S."/>
            <person name="Albert R."/>
            <person name="Binder M."/>
            <person name="Bloem J."/>
            <person name="Labutti K."/>
            <person name="Salamov A."/>
            <person name="Andreopoulos B."/>
            <person name="Baker S.E."/>
            <person name="Barry K."/>
            <person name="Bills G."/>
            <person name="Bluhm B.H."/>
            <person name="Cannon C."/>
            <person name="Castanera R."/>
            <person name="Culley D.E."/>
            <person name="Daum C."/>
            <person name="Ezra D."/>
            <person name="Gonzalez J.B."/>
            <person name="Henrissat B."/>
            <person name="Kuo A."/>
            <person name="Liang C."/>
            <person name="Lipzen A."/>
            <person name="Lutzoni F."/>
            <person name="Magnuson J."/>
            <person name="Mondo S."/>
            <person name="Nolan M."/>
            <person name="Ohm R."/>
            <person name="Pangilinan J."/>
            <person name="Park H.-J.H."/>
            <person name="Ramirez L."/>
            <person name="Alfaro M."/>
            <person name="Sun H."/>
            <person name="Tritt A."/>
            <person name="Yoshinaga Y."/>
            <person name="Zwiers L.-H.L."/>
            <person name="Turgeon B.G."/>
            <person name="Goodwin S.B."/>
            <person name="Spatafora J.W."/>
            <person name="Crous P.W."/>
            <person name="Grigoriev I.V."/>
        </authorList>
    </citation>
    <scope>NUCLEOTIDE SEQUENCE [LARGE SCALE GENOMIC DNA]</scope>
    <source>
        <strain evidence="2 3">CBS 611.86</strain>
    </source>
</reference>
<dbReference type="AlphaFoldDB" id="A0A7C8M969"/>
<keyword evidence="1" id="KW-0812">Transmembrane</keyword>
<protein>
    <submittedName>
        <fullName evidence="2">Uncharacterized protein</fullName>
    </submittedName>
</protein>
<organism evidence="2 3">
    <name type="scientific">Massariosphaeria phaeospora</name>
    <dbReference type="NCBI Taxonomy" id="100035"/>
    <lineage>
        <taxon>Eukaryota</taxon>
        <taxon>Fungi</taxon>
        <taxon>Dikarya</taxon>
        <taxon>Ascomycota</taxon>
        <taxon>Pezizomycotina</taxon>
        <taxon>Dothideomycetes</taxon>
        <taxon>Pleosporomycetidae</taxon>
        <taxon>Pleosporales</taxon>
        <taxon>Pleosporales incertae sedis</taxon>
        <taxon>Massariosphaeria</taxon>
    </lineage>
</organism>
<keyword evidence="3" id="KW-1185">Reference proteome</keyword>
<dbReference type="Proteomes" id="UP000481861">
    <property type="component" value="Unassembled WGS sequence"/>
</dbReference>
<evidence type="ECO:0000313" key="3">
    <source>
        <dbReference type="Proteomes" id="UP000481861"/>
    </source>
</evidence>
<evidence type="ECO:0000313" key="2">
    <source>
        <dbReference type="EMBL" id="KAF2870815.1"/>
    </source>
</evidence>
<feature type="transmembrane region" description="Helical" evidence="1">
    <location>
        <begin position="21"/>
        <end position="42"/>
    </location>
</feature>
<name>A0A7C8M969_9PLEO</name>
<proteinExistence type="predicted"/>
<sequence length="52" mass="5833">MGDRGSGVTRKRIYLDCFLRARTVVAIYLSIYLCILALGSSIELEGLFLFFA</sequence>
<keyword evidence="1" id="KW-0472">Membrane</keyword>
<dbReference type="EMBL" id="JAADJZ010000013">
    <property type="protein sequence ID" value="KAF2870815.1"/>
    <property type="molecule type" value="Genomic_DNA"/>
</dbReference>
<accession>A0A7C8M969</accession>
<keyword evidence="1" id="KW-1133">Transmembrane helix</keyword>